<evidence type="ECO:0000256" key="3">
    <source>
        <dbReference type="ARBA" id="ARBA00022448"/>
    </source>
</evidence>
<comment type="subcellular location">
    <subcellularLocation>
        <location evidence="1">Membrane</location>
        <topology evidence="1">Multi-pass membrane protein</topology>
    </subcellularLocation>
</comment>
<feature type="transmembrane region" description="Helical" evidence="10">
    <location>
        <begin position="372"/>
        <end position="391"/>
    </location>
</feature>
<evidence type="ECO:0000256" key="6">
    <source>
        <dbReference type="ARBA" id="ARBA00022989"/>
    </source>
</evidence>
<dbReference type="AlphaFoldDB" id="A0A3B1BTH2"/>
<feature type="transmembrane region" description="Helical" evidence="10">
    <location>
        <begin position="397"/>
        <end position="416"/>
    </location>
</feature>
<dbReference type="Pfam" id="PF00344">
    <property type="entry name" value="SecY"/>
    <property type="match status" value="1"/>
</dbReference>
<dbReference type="InterPro" id="IPR026593">
    <property type="entry name" value="SecY"/>
</dbReference>
<feature type="transmembrane region" description="Helical" evidence="10">
    <location>
        <begin position="156"/>
        <end position="175"/>
    </location>
</feature>
<dbReference type="EMBL" id="UOGE01000027">
    <property type="protein sequence ID" value="VAX17821.1"/>
    <property type="molecule type" value="Genomic_DNA"/>
</dbReference>
<comment type="similarity">
    <text evidence="2">Belongs to the SecY/SEC61-alpha family.</text>
</comment>
<dbReference type="PRINTS" id="PR00303">
    <property type="entry name" value="SECYTRNLCASE"/>
</dbReference>
<sequence length="441" mass="48315">MSAIGQGLAAITKIPELKNRILFTLGMLFVFRIGSHIPVPGVESVILAEFFRNMAGTMFQFFDMFTGSNFSRATIFALGIMPYISSSIILQLLTVVVPTLAKLKKEGEQGQKKITEYTRYGTIVLASIQSMGISLWLEALQSPGGGLVISEPGWGFRITTVITMTAGTAFLMWLGEQVTERGIGNGISLIIFAGIVADMPTAIFQTFQLISIGQLNAILMLGLLAIMLVTIAAIVFMESSQRRLTINYAKRQMGRRMYAGSQSHLPLKINTSGVIPPIFASSIIMFPITIANFVDPTVYPWISVVTDTLQPGTLFYEVVYVGAIFFFCYFYTAIIFNPADVAENLKKHGGFIPGIRPGHPTSEYIDKVLSRLTFTGATYLSIVCVIPDVLISQLSVPFYFGGTGLLIVVGVGMDTMSQVESHLVMRHYEGFVKKGSLKGRR</sequence>
<protein>
    <recommendedName>
        <fullName evidence="9">Protein translocase subunit SecY</fullName>
    </recommendedName>
</protein>
<name>A0A3B1BTH2_9ZZZZ</name>
<evidence type="ECO:0000256" key="1">
    <source>
        <dbReference type="ARBA" id="ARBA00004141"/>
    </source>
</evidence>
<dbReference type="InterPro" id="IPR002208">
    <property type="entry name" value="SecY/SEC61-alpha"/>
</dbReference>
<evidence type="ECO:0000256" key="10">
    <source>
        <dbReference type="SAM" id="Phobius"/>
    </source>
</evidence>
<keyword evidence="7" id="KW-0811">Translocation</keyword>
<dbReference type="FunFam" id="1.10.3370.10:FF:000001">
    <property type="entry name" value="Preprotein translocase subunit SecY"/>
    <property type="match status" value="1"/>
</dbReference>
<dbReference type="GO" id="GO:0015031">
    <property type="term" value="P:protein transport"/>
    <property type="evidence" value="ECO:0007669"/>
    <property type="project" value="UniProtKB-KW"/>
</dbReference>
<dbReference type="PROSITE" id="PS00755">
    <property type="entry name" value="SECY_1"/>
    <property type="match status" value="1"/>
</dbReference>
<feature type="transmembrane region" description="Helical" evidence="10">
    <location>
        <begin position="314"/>
        <end position="336"/>
    </location>
</feature>
<gene>
    <name evidence="11" type="ORF">MNBD_NITROSPINAE02-552</name>
</gene>
<feature type="transmembrane region" description="Helical" evidence="10">
    <location>
        <begin position="117"/>
        <end position="136"/>
    </location>
</feature>
<feature type="transmembrane region" description="Helical" evidence="10">
    <location>
        <begin position="217"/>
        <end position="237"/>
    </location>
</feature>
<evidence type="ECO:0000256" key="2">
    <source>
        <dbReference type="ARBA" id="ARBA00005751"/>
    </source>
</evidence>
<keyword evidence="3" id="KW-0813">Transport</keyword>
<dbReference type="NCBIfam" id="TIGR00967">
    <property type="entry name" value="3a0501s007"/>
    <property type="match status" value="1"/>
</dbReference>
<feature type="transmembrane region" description="Helical" evidence="10">
    <location>
        <begin position="187"/>
        <end position="211"/>
    </location>
</feature>
<dbReference type="SUPFAM" id="SSF103491">
    <property type="entry name" value="Preprotein translocase SecY subunit"/>
    <property type="match status" value="1"/>
</dbReference>
<accession>A0A3B1BTH2</accession>
<reference evidence="11" key="1">
    <citation type="submission" date="2018-06" db="EMBL/GenBank/DDBJ databases">
        <authorList>
            <person name="Zhirakovskaya E."/>
        </authorList>
    </citation>
    <scope>NUCLEOTIDE SEQUENCE</scope>
</reference>
<dbReference type="InterPro" id="IPR030659">
    <property type="entry name" value="SecY_CS"/>
</dbReference>
<dbReference type="Gene3D" id="1.10.3370.10">
    <property type="entry name" value="SecY subunit domain"/>
    <property type="match status" value="1"/>
</dbReference>
<evidence type="ECO:0000256" key="7">
    <source>
        <dbReference type="ARBA" id="ARBA00023010"/>
    </source>
</evidence>
<keyword evidence="8 10" id="KW-0472">Membrane</keyword>
<evidence type="ECO:0000256" key="9">
    <source>
        <dbReference type="ARBA" id="ARBA00039733"/>
    </source>
</evidence>
<dbReference type="PROSITE" id="PS00756">
    <property type="entry name" value="SECY_2"/>
    <property type="match status" value="1"/>
</dbReference>
<dbReference type="HAMAP" id="MF_01465">
    <property type="entry name" value="SecY"/>
    <property type="match status" value="1"/>
</dbReference>
<keyword evidence="4 10" id="KW-0812">Transmembrane</keyword>
<feature type="transmembrane region" description="Helical" evidence="10">
    <location>
        <begin position="21"/>
        <end position="39"/>
    </location>
</feature>
<keyword evidence="6 10" id="KW-1133">Transmembrane helix</keyword>
<dbReference type="InterPro" id="IPR023201">
    <property type="entry name" value="SecY_dom_sf"/>
</dbReference>
<keyword evidence="5" id="KW-0653">Protein transport</keyword>
<evidence type="ECO:0000313" key="11">
    <source>
        <dbReference type="EMBL" id="VAX17821.1"/>
    </source>
</evidence>
<organism evidence="11">
    <name type="scientific">hydrothermal vent metagenome</name>
    <dbReference type="NCBI Taxonomy" id="652676"/>
    <lineage>
        <taxon>unclassified sequences</taxon>
        <taxon>metagenomes</taxon>
        <taxon>ecological metagenomes</taxon>
    </lineage>
</organism>
<feature type="transmembrane region" description="Helical" evidence="10">
    <location>
        <begin position="274"/>
        <end position="294"/>
    </location>
</feature>
<evidence type="ECO:0000256" key="5">
    <source>
        <dbReference type="ARBA" id="ARBA00022927"/>
    </source>
</evidence>
<feature type="transmembrane region" description="Helical" evidence="10">
    <location>
        <begin position="73"/>
        <end position="97"/>
    </location>
</feature>
<evidence type="ECO:0000256" key="4">
    <source>
        <dbReference type="ARBA" id="ARBA00022692"/>
    </source>
</evidence>
<proteinExistence type="inferred from homology"/>
<dbReference type="GO" id="GO:0016020">
    <property type="term" value="C:membrane"/>
    <property type="evidence" value="ECO:0007669"/>
    <property type="project" value="UniProtKB-SubCell"/>
</dbReference>
<dbReference type="PIRSF" id="PIRSF004557">
    <property type="entry name" value="SecY"/>
    <property type="match status" value="1"/>
</dbReference>
<evidence type="ECO:0000256" key="8">
    <source>
        <dbReference type="ARBA" id="ARBA00023136"/>
    </source>
</evidence>
<dbReference type="PANTHER" id="PTHR10906">
    <property type="entry name" value="SECY/SEC61-ALPHA FAMILY MEMBER"/>
    <property type="match status" value="1"/>
</dbReference>